<dbReference type="SMART" id="SM00448">
    <property type="entry name" value="REC"/>
    <property type="match status" value="1"/>
</dbReference>
<evidence type="ECO:0000256" key="7">
    <source>
        <dbReference type="PROSITE-ProRule" id="PRU00169"/>
    </source>
</evidence>
<dbReference type="SMART" id="SM00388">
    <property type="entry name" value="HisKA"/>
    <property type="match status" value="1"/>
</dbReference>
<dbReference type="GO" id="GO:0000155">
    <property type="term" value="F:phosphorelay sensor kinase activity"/>
    <property type="evidence" value="ECO:0007669"/>
    <property type="project" value="InterPro"/>
</dbReference>
<dbReference type="SUPFAM" id="SSF55874">
    <property type="entry name" value="ATPase domain of HSP90 chaperone/DNA topoisomerase II/histidine kinase"/>
    <property type="match status" value="1"/>
</dbReference>
<dbReference type="PROSITE" id="PS50109">
    <property type="entry name" value="HIS_KIN"/>
    <property type="match status" value="1"/>
</dbReference>
<gene>
    <name evidence="12" type="ORF">DLM_1947</name>
</gene>
<dbReference type="SUPFAM" id="SSF47384">
    <property type="entry name" value="Homodimeric domain of signal transducing histidine kinase"/>
    <property type="match status" value="1"/>
</dbReference>
<evidence type="ECO:0000256" key="2">
    <source>
        <dbReference type="ARBA" id="ARBA00012438"/>
    </source>
</evidence>
<dbReference type="PROSITE" id="PS50110">
    <property type="entry name" value="RESPONSE_REGULATORY"/>
    <property type="match status" value="1"/>
</dbReference>
<evidence type="ECO:0000256" key="4">
    <source>
        <dbReference type="ARBA" id="ARBA00022679"/>
    </source>
</evidence>
<comment type="catalytic activity">
    <reaction evidence="1">
        <text>ATP + protein L-histidine = ADP + protein N-phospho-L-histidine.</text>
        <dbReference type="EC" id="2.7.13.3"/>
    </reaction>
</comment>
<dbReference type="Pfam" id="PF00512">
    <property type="entry name" value="HisKA"/>
    <property type="match status" value="1"/>
</dbReference>
<dbReference type="InterPro" id="IPR050736">
    <property type="entry name" value="Sensor_HK_Regulatory"/>
</dbReference>
<dbReference type="PANTHER" id="PTHR43711:SF1">
    <property type="entry name" value="HISTIDINE KINASE 1"/>
    <property type="match status" value="1"/>
</dbReference>
<evidence type="ECO:0000256" key="6">
    <source>
        <dbReference type="ARBA" id="ARBA00023012"/>
    </source>
</evidence>
<dbReference type="InterPro" id="IPR003594">
    <property type="entry name" value="HATPase_dom"/>
</dbReference>
<keyword evidence="8" id="KW-0175">Coiled coil</keyword>
<sequence length="597" mass="64826">MISNLQPSSQEKVRIEQIRLLLNNLGSSVLPGILVVLLVAYALQHQADPLRLSGWCVLVIASKLIDIVDARRILARPILPAALPRLRRRLVLLHAIDGAAWGSLMWVGLNPASPPSWILAIAVLSGVAGNSMSILSPVLPVFIGFISLELGMIALKSLLSDALALNTLGLAAIMYLATLLMQARNSERAARGAIELRFENLELVDRLRQASAESRRAQQEAEQANLAKSKFLAAASHDLRQPIHAQGLFLEVLGKTALDARQQSLLANIQSATNASAEMLHSLLDYSRVDAGVITPQLQAFALQPLLNKMERELAPLANTKGLFYRSRDTAEVVMSDPSLIELILRNLISNAIRYTQHGGILVGCRRRGDQLWLEIWDSGIGIAAQQQQEIFDEFHQLGNPERDRKKGLGLGLAIVRGLTQLLQHPLRVASRPGRGSVFRLGLPRIATASPLPAAAAPAVGISQCLPKATVLLIEDDDIVRSSMVLLLQSWGCQCMAAESLDAALPWLNHKQPDLLISDYRLREQKNGSDAIHAIRQAVGRDIPALLLTGDTAPARLREASDSGLPLLHKPVAPAQLYDSLNQLLSQQPCAPQGSAQ</sequence>
<name>A0A3G9GFG2_9NEIS</name>
<dbReference type="SUPFAM" id="SSF52172">
    <property type="entry name" value="CheY-like"/>
    <property type="match status" value="1"/>
</dbReference>
<organism evidence="12 13">
    <name type="scientific">Aquitalea magnusonii</name>
    <dbReference type="NCBI Taxonomy" id="332411"/>
    <lineage>
        <taxon>Bacteria</taxon>
        <taxon>Pseudomonadati</taxon>
        <taxon>Pseudomonadota</taxon>
        <taxon>Betaproteobacteria</taxon>
        <taxon>Neisseriales</taxon>
        <taxon>Chromobacteriaceae</taxon>
        <taxon>Aquitalea</taxon>
    </lineage>
</organism>
<reference evidence="13" key="3">
    <citation type="journal article" date="2017" name="Plant Physiol. Biochem.">
        <title>Differential oxidative and antioxidative response of duckweed Lemna minor toward plant growth promoting/inhibiting bacteria.</title>
        <authorList>
            <person name="Ishizawa H."/>
            <person name="Kuroda M."/>
            <person name="Morikawa M."/>
            <person name="Ike M."/>
        </authorList>
    </citation>
    <scope>NUCLEOTIDE SEQUENCE [LARGE SCALE GENOMIC DNA]</scope>
    <source>
        <strain evidence="13">H3</strain>
    </source>
</reference>
<evidence type="ECO:0000313" key="13">
    <source>
        <dbReference type="Proteomes" id="UP000198290"/>
    </source>
</evidence>
<keyword evidence="4" id="KW-0808">Transferase</keyword>
<dbReference type="OrthoDB" id="8929028at2"/>
<dbReference type="STRING" id="332411.VI06_01735"/>
<dbReference type="PANTHER" id="PTHR43711">
    <property type="entry name" value="TWO-COMPONENT HISTIDINE KINASE"/>
    <property type="match status" value="1"/>
</dbReference>
<keyword evidence="6" id="KW-0902">Two-component regulatory system</keyword>
<evidence type="ECO:0000256" key="9">
    <source>
        <dbReference type="SAM" id="Phobius"/>
    </source>
</evidence>
<accession>A0A3G9GFG2</accession>
<feature type="coiled-coil region" evidence="8">
    <location>
        <begin position="200"/>
        <end position="227"/>
    </location>
</feature>
<feature type="transmembrane region" description="Helical" evidence="9">
    <location>
        <begin position="21"/>
        <end position="43"/>
    </location>
</feature>
<dbReference type="KEGG" id="amah:DLM_1947"/>
<feature type="transmembrane region" description="Helical" evidence="9">
    <location>
        <begin position="158"/>
        <end position="181"/>
    </location>
</feature>
<keyword evidence="13" id="KW-1185">Reference proteome</keyword>
<dbReference type="InterPro" id="IPR011006">
    <property type="entry name" value="CheY-like_superfamily"/>
</dbReference>
<keyword evidence="9" id="KW-0812">Transmembrane</keyword>
<keyword evidence="9" id="KW-1133">Transmembrane helix</keyword>
<evidence type="ECO:0000256" key="3">
    <source>
        <dbReference type="ARBA" id="ARBA00022553"/>
    </source>
</evidence>
<dbReference type="InterPro" id="IPR036097">
    <property type="entry name" value="HisK_dim/P_sf"/>
</dbReference>
<dbReference type="InterPro" id="IPR005467">
    <property type="entry name" value="His_kinase_dom"/>
</dbReference>
<dbReference type="SMART" id="SM00387">
    <property type="entry name" value="HATPase_c"/>
    <property type="match status" value="1"/>
</dbReference>
<keyword evidence="5" id="KW-0418">Kinase</keyword>
<dbReference type="Gene3D" id="1.10.287.130">
    <property type="match status" value="1"/>
</dbReference>
<feature type="domain" description="Response regulatory" evidence="11">
    <location>
        <begin position="470"/>
        <end position="585"/>
    </location>
</feature>
<dbReference type="PRINTS" id="PR00344">
    <property type="entry name" value="BCTRLSENSOR"/>
</dbReference>
<feature type="modified residue" description="4-aspartylphosphate" evidence="7">
    <location>
        <position position="519"/>
    </location>
</feature>
<dbReference type="AlphaFoldDB" id="A0A3G9GFG2"/>
<dbReference type="Gene3D" id="3.30.565.10">
    <property type="entry name" value="Histidine kinase-like ATPase, C-terminal domain"/>
    <property type="match status" value="1"/>
</dbReference>
<dbReference type="CDD" id="cd00156">
    <property type="entry name" value="REC"/>
    <property type="match status" value="1"/>
</dbReference>
<dbReference type="InterPro" id="IPR036890">
    <property type="entry name" value="HATPase_C_sf"/>
</dbReference>
<dbReference type="InterPro" id="IPR003661">
    <property type="entry name" value="HisK_dim/P_dom"/>
</dbReference>
<keyword evidence="9" id="KW-0472">Membrane</keyword>
<feature type="domain" description="Histidine kinase" evidence="10">
    <location>
        <begin position="234"/>
        <end position="447"/>
    </location>
</feature>
<dbReference type="EMBL" id="AP018823">
    <property type="protein sequence ID" value="BBF85563.1"/>
    <property type="molecule type" value="Genomic_DNA"/>
</dbReference>
<feature type="transmembrane region" description="Helical" evidence="9">
    <location>
        <begin position="115"/>
        <end position="146"/>
    </location>
</feature>
<dbReference type="Pfam" id="PF00072">
    <property type="entry name" value="Response_reg"/>
    <property type="match status" value="1"/>
</dbReference>
<evidence type="ECO:0000259" key="10">
    <source>
        <dbReference type="PROSITE" id="PS50109"/>
    </source>
</evidence>
<evidence type="ECO:0000256" key="1">
    <source>
        <dbReference type="ARBA" id="ARBA00000085"/>
    </source>
</evidence>
<dbReference type="Pfam" id="PF02518">
    <property type="entry name" value="HATPase_c"/>
    <property type="match status" value="1"/>
</dbReference>
<dbReference type="EC" id="2.7.13.3" evidence="2"/>
<dbReference type="InterPro" id="IPR001789">
    <property type="entry name" value="Sig_transdc_resp-reg_receiver"/>
</dbReference>
<evidence type="ECO:0000313" key="12">
    <source>
        <dbReference type="EMBL" id="BBF85563.1"/>
    </source>
</evidence>
<protein>
    <recommendedName>
        <fullName evidence="2">histidine kinase</fullName>
        <ecNumber evidence="2">2.7.13.3</ecNumber>
    </recommendedName>
</protein>
<proteinExistence type="predicted"/>
<dbReference type="RefSeq" id="WP_089083238.1">
    <property type="nucleotide sequence ID" value="NZ_AP018823.1"/>
</dbReference>
<evidence type="ECO:0000256" key="5">
    <source>
        <dbReference type="ARBA" id="ARBA00022777"/>
    </source>
</evidence>
<reference evidence="12 13" key="2">
    <citation type="journal article" date="2017" name="Genome Announc.">
        <title>Draft genome sequence of Aquitalea magnusonii strain H3, a plant growth-promoting bacterium of duckweed Lemna minor.</title>
        <authorList>
            <person name="Ishizawa H."/>
            <person name="Kuroda M."/>
            <person name="Ike M."/>
        </authorList>
    </citation>
    <scope>NUCLEOTIDE SEQUENCE [LARGE SCALE GENOMIC DNA]</scope>
    <source>
        <strain evidence="12 13">H3</strain>
    </source>
</reference>
<dbReference type="FunFam" id="3.30.565.10:FF:000049">
    <property type="entry name" value="Two-component sensor histidine kinase"/>
    <property type="match status" value="1"/>
</dbReference>
<reference evidence="13" key="1">
    <citation type="journal article" date="2017" name="Biotechnol. Biofuels">
        <title>Evaluation of environmental bacterial communities as a factor affecting the growth of duckweed Lemna minor.</title>
        <authorList>
            <person name="Ishizawa H."/>
            <person name="Kuroda M."/>
            <person name="Morikawa M."/>
            <person name="Ike M."/>
        </authorList>
    </citation>
    <scope>NUCLEOTIDE SEQUENCE [LARGE SCALE GENOMIC DNA]</scope>
    <source>
        <strain evidence="13">H3</strain>
    </source>
</reference>
<dbReference type="CDD" id="cd00082">
    <property type="entry name" value="HisKA"/>
    <property type="match status" value="1"/>
</dbReference>
<dbReference type="InterPro" id="IPR004358">
    <property type="entry name" value="Sig_transdc_His_kin-like_C"/>
</dbReference>
<evidence type="ECO:0000259" key="11">
    <source>
        <dbReference type="PROSITE" id="PS50110"/>
    </source>
</evidence>
<dbReference type="Proteomes" id="UP000198290">
    <property type="component" value="Chromosome"/>
</dbReference>
<dbReference type="Gene3D" id="3.40.50.2300">
    <property type="match status" value="1"/>
</dbReference>
<evidence type="ECO:0000256" key="8">
    <source>
        <dbReference type="SAM" id="Coils"/>
    </source>
</evidence>
<keyword evidence="3 7" id="KW-0597">Phosphoprotein</keyword>